<name>A0A6M3KNX1_9ZZZZ</name>
<accession>A0A6M3KNX1</accession>
<evidence type="ECO:0000313" key="2">
    <source>
        <dbReference type="EMBL" id="QJA83769.1"/>
    </source>
</evidence>
<gene>
    <name evidence="2" type="ORF">MM415A00253_0017</name>
    <name evidence="1" type="ORF">MM415B00618_0010</name>
</gene>
<dbReference type="EMBL" id="MT141500">
    <property type="protein sequence ID" value="QJA63583.1"/>
    <property type="molecule type" value="Genomic_DNA"/>
</dbReference>
<organism evidence="2">
    <name type="scientific">viral metagenome</name>
    <dbReference type="NCBI Taxonomy" id="1070528"/>
    <lineage>
        <taxon>unclassified sequences</taxon>
        <taxon>metagenomes</taxon>
        <taxon>organismal metagenomes</taxon>
    </lineage>
</organism>
<reference evidence="2" key="1">
    <citation type="submission" date="2020-03" db="EMBL/GenBank/DDBJ databases">
        <title>The deep terrestrial virosphere.</title>
        <authorList>
            <person name="Holmfeldt K."/>
            <person name="Nilsson E."/>
            <person name="Simone D."/>
            <person name="Lopez-Fernandez M."/>
            <person name="Wu X."/>
            <person name="de Brujin I."/>
            <person name="Lundin D."/>
            <person name="Andersson A."/>
            <person name="Bertilsson S."/>
            <person name="Dopson M."/>
        </authorList>
    </citation>
    <scope>NUCLEOTIDE SEQUENCE</scope>
    <source>
        <strain evidence="2">MM415A00253</strain>
        <strain evidence="1">MM415B00618</strain>
    </source>
</reference>
<dbReference type="AlphaFoldDB" id="A0A6M3KNX1"/>
<sequence length="403" mass="42224">MKKLFLIIIISAFSLLAFAQKQEIVGTVTLTAGGGTQNVEMDRRSDCIVISGSGTLTSSWTIQPSGTPEKWTVVEFDYRGPWVLSGNNITIFGYPLTAIQALNNQSIRTTYTGSTWKVEVMPNYTQDGILEDRLFTANCIPDSAIKDDALSLTKLDMTNTSSLVYTAATAVATELPLATTEFAVGDGTTINAVSMSNDATMSNTGAVTISANAVDNTKLDDFTGQGYIKVGGAAGAPTDVDFNDDGYIGIGDGTDFNSVDVTGDIEITNAGITTIQAGSVDIAMMTSDAQKEVIVIPVSFETGEITTTKVKIPYKCTVTNVYAIVVKLIEATDDATMQLKDHGGTNMTGGLITATAGDPLATAYSSAVTANNAIASGELLQFAAAKTTPGGKIIVTIELTRGD</sequence>
<protein>
    <submittedName>
        <fullName evidence="2">Uncharacterized protein</fullName>
    </submittedName>
</protein>
<evidence type="ECO:0000313" key="1">
    <source>
        <dbReference type="EMBL" id="QJA63583.1"/>
    </source>
</evidence>
<dbReference type="EMBL" id="MT142517">
    <property type="protein sequence ID" value="QJA83769.1"/>
    <property type="molecule type" value="Genomic_DNA"/>
</dbReference>
<proteinExistence type="predicted"/>